<proteinExistence type="predicted"/>
<protein>
    <submittedName>
        <fullName evidence="2">Uncharacterized protein</fullName>
    </submittedName>
</protein>
<evidence type="ECO:0000313" key="2">
    <source>
        <dbReference type="EMBL" id="VEL34806.1"/>
    </source>
</evidence>
<dbReference type="EMBL" id="CAAALY010248437">
    <property type="protein sequence ID" value="VEL34806.1"/>
    <property type="molecule type" value="Genomic_DNA"/>
</dbReference>
<accession>A0A448XEC1</accession>
<sequence>MRSPPYISFGAGTLYDGTKSNGIGIPSLIENPALDTFDPSNALRSAGRLEPLSMNTRDNITNSFVAPGTLNEEGNREGNLRTGAFLAPNTFTYPHTSGSLINPGYGIYWFMSPPGPSQPGESVYFYLPPAGNIHPVPSAFPQPEICCPADSRRSFETMTDTSGAMGAVAEATGPEAEKEKSVDIHPAFLLHSPLPSFLQPNPVAELGSKDRQNRIQQQNLHTMQLMYTDQVNSPGAQQAQYHNYIQRQQLPQIHSQLDLTLPQGPALLQCPLGDTGGLLALPTGVLPSQMLASGLFDQATIQPGAAVYANGSTELIKNPEVGQRTQSMTGRQPRQSESSLNVTSLPANNDSRLLPVSSSMFSSTISKASSLTGNHCAQIPDSRAEGALTSLSALRSNRSEDGCIEKLDKSNSNLDYVKSEAIGNVHTSTSVVQRPKRVCKL</sequence>
<evidence type="ECO:0000313" key="3">
    <source>
        <dbReference type="Proteomes" id="UP000784294"/>
    </source>
</evidence>
<name>A0A448XEC1_9PLAT</name>
<dbReference type="Proteomes" id="UP000784294">
    <property type="component" value="Unassembled WGS sequence"/>
</dbReference>
<organism evidence="2 3">
    <name type="scientific">Protopolystoma xenopodis</name>
    <dbReference type="NCBI Taxonomy" id="117903"/>
    <lineage>
        <taxon>Eukaryota</taxon>
        <taxon>Metazoa</taxon>
        <taxon>Spiralia</taxon>
        <taxon>Lophotrochozoa</taxon>
        <taxon>Platyhelminthes</taxon>
        <taxon>Monogenea</taxon>
        <taxon>Polyopisthocotylea</taxon>
        <taxon>Polystomatidea</taxon>
        <taxon>Polystomatidae</taxon>
        <taxon>Protopolystoma</taxon>
    </lineage>
</organism>
<keyword evidence="3" id="KW-1185">Reference proteome</keyword>
<gene>
    <name evidence="2" type="ORF">PXEA_LOCUS28246</name>
</gene>
<reference evidence="2" key="1">
    <citation type="submission" date="2018-11" db="EMBL/GenBank/DDBJ databases">
        <authorList>
            <consortium name="Pathogen Informatics"/>
        </authorList>
    </citation>
    <scope>NUCLEOTIDE SEQUENCE</scope>
</reference>
<evidence type="ECO:0000256" key="1">
    <source>
        <dbReference type="SAM" id="MobiDB-lite"/>
    </source>
</evidence>
<feature type="region of interest" description="Disordered" evidence="1">
    <location>
        <begin position="319"/>
        <end position="348"/>
    </location>
</feature>
<dbReference type="AlphaFoldDB" id="A0A448XEC1"/>
<feature type="compositionally biased region" description="Polar residues" evidence="1">
    <location>
        <begin position="323"/>
        <end position="348"/>
    </location>
</feature>
<comment type="caution">
    <text evidence="2">The sequence shown here is derived from an EMBL/GenBank/DDBJ whole genome shotgun (WGS) entry which is preliminary data.</text>
</comment>